<keyword evidence="3 8" id="KW-0349">Heme</keyword>
<proteinExistence type="predicted"/>
<evidence type="ECO:0000256" key="6">
    <source>
        <dbReference type="ARBA" id="ARBA00022982"/>
    </source>
</evidence>
<dbReference type="GO" id="GO:0009055">
    <property type="term" value="F:electron transfer activity"/>
    <property type="evidence" value="ECO:0007669"/>
    <property type="project" value="InterPro"/>
</dbReference>
<dbReference type="EMBL" id="LDUG01000018">
    <property type="protein sequence ID" value="KVW96867.1"/>
    <property type="molecule type" value="Genomic_DNA"/>
</dbReference>
<dbReference type="AlphaFoldDB" id="A0A106BQN2"/>
<feature type="binding site" description="axial binding residue" evidence="9">
    <location>
        <position position="46"/>
    </location>
    <ligand>
        <name>heme c</name>
        <dbReference type="ChEBI" id="CHEBI:61717"/>
        <label>1</label>
    </ligand>
    <ligandPart>
        <name>Fe</name>
        <dbReference type="ChEBI" id="CHEBI:18248"/>
    </ligandPart>
</feature>
<comment type="caution">
    <text evidence="12">The sequence shown here is derived from an EMBL/GenBank/DDBJ whole genome shotgun (WGS) entry which is preliminary data.</text>
</comment>
<evidence type="ECO:0000256" key="1">
    <source>
        <dbReference type="ARBA" id="ARBA00004418"/>
    </source>
</evidence>
<accession>A0A106BQN2</accession>
<feature type="signal peptide" evidence="10">
    <location>
        <begin position="1"/>
        <end position="18"/>
    </location>
</feature>
<keyword evidence="2" id="KW-0813">Transport</keyword>
<keyword evidence="4 9" id="KW-0479">Metal-binding</keyword>
<feature type="binding site" description="axial binding residue" evidence="9">
    <location>
        <position position="185"/>
    </location>
    <ligand>
        <name>heme c</name>
        <dbReference type="ChEBI" id="CHEBI:61717"/>
        <label>2</label>
    </ligand>
    <ligandPart>
        <name>Fe</name>
        <dbReference type="ChEBI" id="CHEBI:18248"/>
    </ligandPart>
</feature>
<dbReference type="Gene3D" id="1.10.760.10">
    <property type="entry name" value="Cytochrome c-like domain"/>
    <property type="match status" value="2"/>
</dbReference>
<organism evidence="12 13">
    <name type="scientific">Thiobacillus denitrificans</name>
    <dbReference type="NCBI Taxonomy" id="36861"/>
    <lineage>
        <taxon>Bacteria</taxon>
        <taxon>Pseudomonadati</taxon>
        <taxon>Pseudomonadota</taxon>
        <taxon>Betaproteobacteria</taxon>
        <taxon>Nitrosomonadales</taxon>
        <taxon>Thiobacillaceae</taxon>
        <taxon>Thiobacillus</taxon>
    </lineage>
</organism>
<evidence type="ECO:0000313" key="13">
    <source>
        <dbReference type="Proteomes" id="UP000064243"/>
    </source>
</evidence>
<dbReference type="PATRIC" id="fig|36861.3.peg.542"/>
<dbReference type="PIRSF" id="PIRSF000005">
    <property type="entry name" value="Cytochrome_c4"/>
    <property type="match status" value="1"/>
</dbReference>
<keyword evidence="5" id="KW-0574">Periplasm</keyword>
<feature type="binding site" description="axial binding residue" evidence="9">
    <location>
        <position position="85"/>
    </location>
    <ligand>
        <name>heme c</name>
        <dbReference type="ChEBI" id="CHEBI:61717"/>
        <label>1</label>
    </ligand>
    <ligandPart>
        <name>Fe</name>
        <dbReference type="ChEBI" id="CHEBI:18248"/>
    </ligandPart>
</feature>
<dbReference type="InterPro" id="IPR009056">
    <property type="entry name" value="Cyt_c-like_dom"/>
</dbReference>
<dbReference type="STRING" id="1123392.GCA_000376425_00721"/>
<feature type="chain" id="PRO_5007125711" evidence="10">
    <location>
        <begin position="19"/>
        <end position="208"/>
    </location>
</feature>
<feature type="binding site" description="covalent" evidence="8">
    <location>
        <position position="142"/>
    </location>
    <ligand>
        <name>heme c</name>
        <dbReference type="ChEBI" id="CHEBI:61717"/>
        <label>2</label>
    </ligand>
</feature>
<keyword evidence="7 9" id="KW-0408">Iron</keyword>
<comment type="subcellular location">
    <subcellularLocation>
        <location evidence="1">Periplasm</location>
    </subcellularLocation>
</comment>
<dbReference type="GO" id="GO:0042597">
    <property type="term" value="C:periplasmic space"/>
    <property type="evidence" value="ECO:0007669"/>
    <property type="project" value="UniProtKB-SubCell"/>
</dbReference>
<protein>
    <submittedName>
        <fullName evidence="12">Cytochrome C</fullName>
    </submittedName>
</protein>
<reference evidence="12 13" key="1">
    <citation type="journal article" date="2015" name="Appl. Environ. Microbiol.">
        <title>Aerobic and Anaerobic Thiosulfate Oxidation by a Cold-Adapted, Subglacial Chemoautotroph.</title>
        <authorList>
            <person name="Harrold Z.R."/>
            <person name="Skidmore M.L."/>
            <person name="Hamilton T.L."/>
            <person name="Desch L."/>
            <person name="Amada K."/>
            <person name="van Gelder W."/>
            <person name="Glover K."/>
            <person name="Roden E.E."/>
            <person name="Boyd E.S."/>
        </authorList>
    </citation>
    <scope>NUCLEOTIDE SEQUENCE [LARGE SCALE GENOMIC DNA]</scope>
    <source>
        <strain evidence="12 13">RG</strain>
    </source>
</reference>
<dbReference type="PROSITE" id="PS51007">
    <property type="entry name" value="CYTC"/>
    <property type="match status" value="2"/>
</dbReference>
<evidence type="ECO:0000256" key="10">
    <source>
        <dbReference type="SAM" id="SignalP"/>
    </source>
</evidence>
<dbReference type="InterPro" id="IPR050597">
    <property type="entry name" value="Cytochrome_c_Oxidase_Subunit"/>
</dbReference>
<evidence type="ECO:0000313" key="12">
    <source>
        <dbReference type="EMBL" id="KVW96867.1"/>
    </source>
</evidence>
<comment type="PTM">
    <text evidence="8">Binds 2 heme c groups covalently per subunit.</text>
</comment>
<evidence type="ECO:0000256" key="9">
    <source>
        <dbReference type="PIRSR" id="PIRSR000005-2"/>
    </source>
</evidence>
<evidence type="ECO:0000256" key="7">
    <source>
        <dbReference type="ARBA" id="ARBA00023004"/>
    </source>
</evidence>
<evidence type="ECO:0000256" key="8">
    <source>
        <dbReference type="PIRSR" id="PIRSR000005-1"/>
    </source>
</evidence>
<feature type="binding site" description="covalent" evidence="8">
    <location>
        <position position="139"/>
    </location>
    <ligand>
        <name>heme c</name>
        <dbReference type="ChEBI" id="CHEBI:61717"/>
        <label>2</label>
    </ligand>
</feature>
<feature type="domain" description="Cytochrome c" evidence="11">
    <location>
        <begin position="29"/>
        <end position="108"/>
    </location>
</feature>
<dbReference type="InterPro" id="IPR036909">
    <property type="entry name" value="Cyt_c-like_dom_sf"/>
</dbReference>
<evidence type="ECO:0000256" key="2">
    <source>
        <dbReference type="ARBA" id="ARBA00022448"/>
    </source>
</evidence>
<feature type="binding site" description="covalent" evidence="8">
    <location>
        <position position="42"/>
    </location>
    <ligand>
        <name>heme c</name>
        <dbReference type="ChEBI" id="CHEBI:61717"/>
        <label>1</label>
    </ligand>
</feature>
<feature type="binding site" description="axial binding residue" evidence="9">
    <location>
        <position position="143"/>
    </location>
    <ligand>
        <name>heme c</name>
        <dbReference type="ChEBI" id="CHEBI:61717"/>
        <label>2</label>
    </ligand>
    <ligandPart>
        <name>Fe</name>
        <dbReference type="ChEBI" id="CHEBI:18248"/>
    </ligandPart>
</feature>
<keyword evidence="13" id="KW-1185">Reference proteome</keyword>
<dbReference type="PANTHER" id="PTHR33751">
    <property type="entry name" value="CBB3-TYPE CYTOCHROME C OXIDASE SUBUNIT FIXP"/>
    <property type="match status" value="1"/>
</dbReference>
<dbReference type="RefSeq" id="WP_059752881.1">
    <property type="nucleotide sequence ID" value="NZ_LDUG01000018.1"/>
</dbReference>
<dbReference type="Proteomes" id="UP000064243">
    <property type="component" value="Unassembled WGS sequence"/>
</dbReference>
<dbReference type="SUPFAM" id="SSF46626">
    <property type="entry name" value="Cytochrome c"/>
    <property type="match status" value="2"/>
</dbReference>
<dbReference type="Pfam" id="PF00034">
    <property type="entry name" value="Cytochrom_C"/>
    <property type="match status" value="2"/>
</dbReference>
<evidence type="ECO:0000256" key="4">
    <source>
        <dbReference type="ARBA" id="ARBA00022723"/>
    </source>
</evidence>
<keyword evidence="6" id="KW-0249">Electron transport</keyword>
<feature type="binding site" description="covalent" evidence="8">
    <location>
        <position position="45"/>
    </location>
    <ligand>
        <name>heme c</name>
        <dbReference type="ChEBI" id="CHEBI:61717"/>
        <label>1</label>
    </ligand>
</feature>
<sequence length="208" mass="21622">MKLVVSLVAALAATSAFAITPAVGPASKGDPKAAESIVTQVCAACHAVDGNSAAAANPKLAGLNAEYLNKQLTNYQSGARKNPIMTSMVANLSPQDMLNLAAYYSAQQPKPGTSKDQELALLGRKIYHGGVQGAGVPACASCHGAQGKGIPTQFPRLAGQHGEYIYTQLNAFRVEARANDAAKMMRSIAAKMTDADMKAVSAYIQGLR</sequence>
<name>A0A106BQN2_THIDE</name>
<evidence type="ECO:0000256" key="3">
    <source>
        <dbReference type="ARBA" id="ARBA00022617"/>
    </source>
</evidence>
<dbReference type="InterPro" id="IPR024167">
    <property type="entry name" value="Cytochrome_c4-like"/>
</dbReference>
<evidence type="ECO:0000259" key="11">
    <source>
        <dbReference type="PROSITE" id="PS51007"/>
    </source>
</evidence>
<dbReference type="OrthoDB" id="9773456at2"/>
<gene>
    <name evidence="12" type="ORF">ABW22_05400</name>
</gene>
<dbReference type="GO" id="GO:0005506">
    <property type="term" value="F:iron ion binding"/>
    <property type="evidence" value="ECO:0007669"/>
    <property type="project" value="InterPro"/>
</dbReference>
<feature type="domain" description="Cytochrome c" evidence="11">
    <location>
        <begin position="118"/>
        <end position="208"/>
    </location>
</feature>
<dbReference type="GO" id="GO:0020037">
    <property type="term" value="F:heme binding"/>
    <property type="evidence" value="ECO:0007669"/>
    <property type="project" value="InterPro"/>
</dbReference>
<dbReference type="PANTHER" id="PTHR33751:SF9">
    <property type="entry name" value="CYTOCHROME C4"/>
    <property type="match status" value="1"/>
</dbReference>
<evidence type="ECO:0000256" key="5">
    <source>
        <dbReference type="ARBA" id="ARBA00022764"/>
    </source>
</evidence>
<keyword evidence="10" id="KW-0732">Signal</keyword>